<evidence type="ECO:0000313" key="1">
    <source>
        <dbReference type="EMBL" id="KAK3684417.1"/>
    </source>
</evidence>
<proteinExistence type="predicted"/>
<keyword evidence="2" id="KW-1185">Reference proteome</keyword>
<sequence>MPSSAILNHLLDPNIDYFLNPFIPHNQFRHLPRPLARFLGYRPETPKEPHVLIQWALTVLATIAGICLVGGVYNYAPAVNQWNPPPIVASLGASAVLQYNAIRSPLAQPRNAIVGHTIAAIVGTGIAKAFMLAPNNFFSSFSWVAAAVACAGATLAMSMTNSVHPPGGATAILACTQSQVIALGWMFPPMMLLASVLMTGVAVIFNNTFRQYPVFWWTPEDVGHKLRHPSSSKEGEEQQEMEGEKDVEKGPDWGSEQTLQRELSYEVEYLEGADEIHLLPYKIRMPHHITLSDEEVGILKGLQERIRAHSEVN</sequence>
<comment type="caution">
    <text evidence="1">The sequence shown here is derived from an EMBL/GenBank/DDBJ whole genome shotgun (WGS) entry which is preliminary data.</text>
</comment>
<dbReference type="EMBL" id="JAUTXU010000346">
    <property type="protein sequence ID" value="KAK3684417.1"/>
    <property type="molecule type" value="Genomic_DNA"/>
</dbReference>
<protein>
    <submittedName>
        <fullName evidence="1">Uncharacterized protein</fullName>
    </submittedName>
</protein>
<reference evidence="1" key="1">
    <citation type="submission" date="2023-07" db="EMBL/GenBank/DDBJ databases">
        <title>Black Yeasts Isolated from many extreme environments.</title>
        <authorList>
            <person name="Coleine C."/>
            <person name="Stajich J.E."/>
            <person name="Selbmann L."/>
        </authorList>
    </citation>
    <scope>NUCLEOTIDE SEQUENCE</scope>
    <source>
        <strain evidence="1">CCFEE 5714</strain>
    </source>
</reference>
<organism evidence="1 2">
    <name type="scientific">Vermiconidia calcicola</name>
    <dbReference type="NCBI Taxonomy" id="1690605"/>
    <lineage>
        <taxon>Eukaryota</taxon>
        <taxon>Fungi</taxon>
        <taxon>Dikarya</taxon>
        <taxon>Ascomycota</taxon>
        <taxon>Pezizomycotina</taxon>
        <taxon>Dothideomycetes</taxon>
        <taxon>Dothideomycetidae</taxon>
        <taxon>Mycosphaerellales</taxon>
        <taxon>Extremaceae</taxon>
        <taxon>Vermiconidia</taxon>
    </lineage>
</organism>
<accession>A0ACC3MCS9</accession>
<gene>
    <name evidence="1" type="ORF">LTR37_020290</name>
</gene>
<dbReference type="Proteomes" id="UP001281147">
    <property type="component" value="Unassembled WGS sequence"/>
</dbReference>
<evidence type="ECO:0000313" key="2">
    <source>
        <dbReference type="Proteomes" id="UP001281147"/>
    </source>
</evidence>
<name>A0ACC3MCS9_9PEZI</name>